<proteinExistence type="inferred from homology"/>
<name>A0A0K9P3B6_ZOSMR</name>
<keyword evidence="3 11" id="KW-0349">Heme</keyword>
<dbReference type="GO" id="GO:0020037">
    <property type="term" value="F:heme binding"/>
    <property type="evidence" value="ECO:0007669"/>
    <property type="project" value="InterPro"/>
</dbReference>
<evidence type="ECO:0000256" key="6">
    <source>
        <dbReference type="ARBA" id="ARBA00022989"/>
    </source>
</evidence>
<evidence type="ECO:0008006" key="16">
    <source>
        <dbReference type="Google" id="ProtNLM"/>
    </source>
</evidence>
<dbReference type="PANTHER" id="PTHR24282:SF135">
    <property type="entry name" value="CYTOCHROME P450 709B2"/>
    <property type="match status" value="1"/>
</dbReference>
<accession>A0A0K9P3B6</accession>
<dbReference type="InterPro" id="IPR001128">
    <property type="entry name" value="Cyt_P450"/>
</dbReference>
<dbReference type="InterPro" id="IPR050665">
    <property type="entry name" value="Cytochrome_P450_Monooxygen"/>
</dbReference>
<evidence type="ECO:0000256" key="1">
    <source>
        <dbReference type="ARBA" id="ARBA00004370"/>
    </source>
</evidence>
<dbReference type="PRINTS" id="PR00463">
    <property type="entry name" value="EP450I"/>
</dbReference>
<dbReference type="SUPFAM" id="SSF48264">
    <property type="entry name" value="Cytochrome P450"/>
    <property type="match status" value="1"/>
</dbReference>
<dbReference type="GO" id="GO:0006629">
    <property type="term" value="P:lipid metabolic process"/>
    <property type="evidence" value="ECO:0007669"/>
    <property type="project" value="UniProtKB-ARBA"/>
</dbReference>
<keyword evidence="15" id="KW-1185">Reference proteome</keyword>
<feature type="transmembrane region" description="Helical" evidence="13">
    <location>
        <begin position="12"/>
        <end position="40"/>
    </location>
</feature>
<evidence type="ECO:0000256" key="4">
    <source>
        <dbReference type="ARBA" id="ARBA00022692"/>
    </source>
</evidence>
<feature type="binding site" description="axial binding residue" evidence="11">
    <location>
        <position position="466"/>
    </location>
    <ligand>
        <name>heme</name>
        <dbReference type="ChEBI" id="CHEBI:30413"/>
    </ligand>
    <ligandPart>
        <name>Fe</name>
        <dbReference type="ChEBI" id="CHEBI:18248"/>
    </ligandPart>
</feature>
<evidence type="ECO:0000256" key="9">
    <source>
        <dbReference type="ARBA" id="ARBA00023033"/>
    </source>
</evidence>
<organism evidence="14 15">
    <name type="scientific">Zostera marina</name>
    <name type="common">Eelgrass</name>
    <dbReference type="NCBI Taxonomy" id="29655"/>
    <lineage>
        <taxon>Eukaryota</taxon>
        <taxon>Viridiplantae</taxon>
        <taxon>Streptophyta</taxon>
        <taxon>Embryophyta</taxon>
        <taxon>Tracheophyta</taxon>
        <taxon>Spermatophyta</taxon>
        <taxon>Magnoliopsida</taxon>
        <taxon>Liliopsida</taxon>
        <taxon>Zosteraceae</taxon>
        <taxon>Zostera</taxon>
    </lineage>
</organism>
<evidence type="ECO:0000313" key="15">
    <source>
        <dbReference type="Proteomes" id="UP000036987"/>
    </source>
</evidence>
<keyword evidence="7 12" id="KW-0560">Oxidoreductase</keyword>
<evidence type="ECO:0000256" key="12">
    <source>
        <dbReference type="RuleBase" id="RU000461"/>
    </source>
</evidence>
<comment type="subcellular location">
    <subcellularLocation>
        <location evidence="1">Membrane</location>
    </subcellularLocation>
</comment>
<dbReference type="PRINTS" id="PR00385">
    <property type="entry name" value="P450"/>
</dbReference>
<evidence type="ECO:0000256" key="10">
    <source>
        <dbReference type="ARBA" id="ARBA00023136"/>
    </source>
</evidence>
<dbReference type="OrthoDB" id="634536at2759"/>
<dbReference type="PROSITE" id="PS00086">
    <property type="entry name" value="CYTOCHROME_P450"/>
    <property type="match status" value="1"/>
</dbReference>
<keyword evidence="5 11" id="KW-0479">Metal-binding</keyword>
<dbReference type="Pfam" id="PF00067">
    <property type="entry name" value="p450"/>
    <property type="match status" value="1"/>
</dbReference>
<keyword evidence="6 13" id="KW-1133">Transmembrane helix</keyword>
<dbReference type="InterPro" id="IPR017972">
    <property type="entry name" value="Cyt_P450_CS"/>
</dbReference>
<evidence type="ECO:0000256" key="8">
    <source>
        <dbReference type="ARBA" id="ARBA00023004"/>
    </source>
</evidence>
<dbReference type="InterPro" id="IPR036396">
    <property type="entry name" value="Cyt_P450_sf"/>
</dbReference>
<keyword evidence="4 13" id="KW-0812">Transmembrane</keyword>
<dbReference type="GO" id="GO:0016020">
    <property type="term" value="C:membrane"/>
    <property type="evidence" value="ECO:0007669"/>
    <property type="project" value="UniProtKB-SubCell"/>
</dbReference>
<evidence type="ECO:0000313" key="14">
    <source>
        <dbReference type="EMBL" id="KMZ62705.1"/>
    </source>
</evidence>
<evidence type="ECO:0000256" key="7">
    <source>
        <dbReference type="ARBA" id="ARBA00023002"/>
    </source>
</evidence>
<keyword evidence="9 12" id="KW-0503">Monooxygenase</keyword>
<dbReference type="AlphaFoldDB" id="A0A0K9P3B6"/>
<protein>
    <recommendedName>
        <fullName evidence="16">Cytochrome P450</fullName>
    </recommendedName>
</protein>
<evidence type="ECO:0000256" key="5">
    <source>
        <dbReference type="ARBA" id="ARBA00022723"/>
    </source>
</evidence>
<gene>
    <name evidence="14" type="ORF">ZOSMA_44G01050</name>
</gene>
<keyword evidence="10 13" id="KW-0472">Membrane</keyword>
<dbReference type="GO" id="GO:0016705">
    <property type="term" value="F:oxidoreductase activity, acting on paired donors, with incorporation or reduction of molecular oxygen"/>
    <property type="evidence" value="ECO:0007669"/>
    <property type="project" value="InterPro"/>
</dbReference>
<sequence>MRSSQLLLTDIGVAAFFLLVLVLSMMILVLSWKCFVVVLWTPFQVTRFFRKQGVNGPSNRLVLGSLGEIRSMKMASKAILMDVNSHDASQRILPHLLKWFSQYGDVFLFWFGTKPTICIKDVNIVKNILSNKFDDYIKDTPKPHLLSMLGKGLLFAEGDHWARHRKVVRQAFTMEKLKLMTREMGKCTESMVGMWKSKVLSMESEIEMSKEFQELTANIISCTAFGSNYAQGKQIFEAQKELHMLASANSLSLDIPGYNYLPLKSNFKKWALERTVHKTLSIIIQDRLNQPPSNNDLLSMMIDGFQTGSDPDDINEIVAECKTFFFAGHETTSLLLTWTMFVLGSRQDWQEILREEVLKECENHDISDVVIVRKLQKMNMVLLEVLRLYGPVSVLNRKASRDTKLGDVTIPKDTVVLLPLMLIHRDREIWGADADEFNPLRFENGIPKAAKHPNAFMSFSVGPRVCVGQNFAMVEAKIVMAIILERFSFSLSPDYKHAPIDDLTLKPQYGVPILLKPL</sequence>
<dbReference type="Gene3D" id="1.10.630.10">
    <property type="entry name" value="Cytochrome P450"/>
    <property type="match status" value="1"/>
</dbReference>
<keyword evidence="8 11" id="KW-0408">Iron</keyword>
<dbReference type="GO" id="GO:0005506">
    <property type="term" value="F:iron ion binding"/>
    <property type="evidence" value="ECO:0007669"/>
    <property type="project" value="InterPro"/>
</dbReference>
<dbReference type="PANTHER" id="PTHR24282">
    <property type="entry name" value="CYTOCHROME P450 FAMILY MEMBER"/>
    <property type="match status" value="1"/>
</dbReference>
<dbReference type="GO" id="GO:0004497">
    <property type="term" value="F:monooxygenase activity"/>
    <property type="evidence" value="ECO:0000318"/>
    <property type="project" value="GO_Central"/>
</dbReference>
<comment type="similarity">
    <text evidence="2 12">Belongs to the cytochrome P450 family.</text>
</comment>
<evidence type="ECO:0000256" key="3">
    <source>
        <dbReference type="ARBA" id="ARBA00022617"/>
    </source>
</evidence>
<dbReference type="EMBL" id="LFYR01001330">
    <property type="protein sequence ID" value="KMZ62705.1"/>
    <property type="molecule type" value="Genomic_DNA"/>
</dbReference>
<evidence type="ECO:0000256" key="13">
    <source>
        <dbReference type="SAM" id="Phobius"/>
    </source>
</evidence>
<dbReference type="InterPro" id="IPR002401">
    <property type="entry name" value="Cyt_P450_E_grp-I"/>
</dbReference>
<dbReference type="STRING" id="29655.A0A0K9P3B6"/>
<reference evidence="15" key="1">
    <citation type="journal article" date="2016" name="Nature">
        <title>The genome of the seagrass Zostera marina reveals angiosperm adaptation to the sea.</title>
        <authorList>
            <person name="Olsen J.L."/>
            <person name="Rouze P."/>
            <person name="Verhelst B."/>
            <person name="Lin Y.-C."/>
            <person name="Bayer T."/>
            <person name="Collen J."/>
            <person name="Dattolo E."/>
            <person name="De Paoli E."/>
            <person name="Dittami S."/>
            <person name="Maumus F."/>
            <person name="Michel G."/>
            <person name="Kersting A."/>
            <person name="Lauritano C."/>
            <person name="Lohaus R."/>
            <person name="Toepel M."/>
            <person name="Tonon T."/>
            <person name="Vanneste K."/>
            <person name="Amirebrahimi M."/>
            <person name="Brakel J."/>
            <person name="Bostroem C."/>
            <person name="Chovatia M."/>
            <person name="Grimwood J."/>
            <person name="Jenkins J.W."/>
            <person name="Jueterbock A."/>
            <person name="Mraz A."/>
            <person name="Stam W.T."/>
            <person name="Tice H."/>
            <person name="Bornberg-Bauer E."/>
            <person name="Green P.J."/>
            <person name="Pearson G.A."/>
            <person name="Procaccini G."/>
            <person name="Duarte C.M."/>
            <person name="Schmutz J."/>
            <person name="Reusch T.B.H."/>
            <person name="Van de Peer Y."/>
        </authorList>
    </citation>
    <scope>NUCLEOTIDE SEQUENCE [LARGE SCALE GENOMIC DNA]</scope>
    <source>
        <strain evidence="15">cv. Finnish</strain>
    </source>
</reference>
<comment type="caution">
    <text evidence="14">The sequence shown here is derived from an EMBL/GenBank/DDBJ whole genome shotgun (WGS) entry which is preliminary data.</text>
</comment>
<comment type="cofactor">
    <cofactor evidence="11">
        <name>heme</name>
        <dbReference type="ChEBI" id="CHEBI:30413"/>
    </cofactor>
</comment>
<evidence type="ECO:0000256" key="11">
    <source>
        <dbReference type="PIRSR" id="PIRSR602401-1"/>
    </source>
</evidence>
<dbReference type="OMA" id="HHEIRIA"/>
<evidence type="ECO:0000256" key="2">
    <source>
        <dbReference type="ARBA" id="ARBA00010617"/>
    </source>
</evidence>
<dbReference type="Proteomes" id="UP000036987">
    <property type="component" value="Unassembled WGS sequence"/>
</dbReference>